<dbReference type="InterPro" id="IPR027417">
    <property type="entry name" value="P-loop_NTPase"/>
</dbReference>
<dbReference type="Proteomes" id="UP000638043">
    <property type="component" value="Unassembled WGS sequence"/>
</dbReference>
<dbReference type="PANTHER" id="PTHR22674:SF6">
    <property type="entry name" value="NTPASE KAP FAMILY P-LOOP DOMAIN-CONTAINING PROTEIN 1"/>
    <property type="match status" value="1"/>
</dbReference>
<dbReference type="Pfam" id="PF07693">
    <property type="entry name" value="KAP_NTPase"/>
    <property type="match status" value="1"/>
</dbReference>
<dbReference type="SUPFAM" id="SSF52540">
    <property type="entry name" value="P-loop containing nucleoside triphosphate hydrolases"/>
    <property type="match status" value="1"/>
</dbReference>
<dbReference type="InterPro" id="IPR052754">
    <property type="entry name" value="NTPase_KAP_P-loop"/>
</dbReference>
<evidence type="ECO:0000313" key="2">
    <source>
        <dbReference type="EMBL" id="GGO64774.1"/>
    </source>
</evidence>
<organism evidence="2 3">
    <name type="scientific">Microbacterium nanhaiense</name>
    <dbReference type="NCBI Taxonomy" id="1301026"/>
    <lineage>
        <taxon>Bacteria</taxon>
        <taxon>Bacillati</taxon>
        <taxon>Actinomycetota</taxon>
        <taxon>Actinomycetes</taxon>
        <taxon>Micrococcales</taxon>
        <taxon>Microbacteriaceae</taxon>
        <taxon>Microbacterium</taxon>
    </lineage>
</organism>
<dbReference type="EMBL" id="BMMQ01000006">
    <property type="protein sequence ID" value="GGO64774.1"/>
    <property type="molecule type" value="Genomic_DNA"/>
</dbReference>
<feature type="domain" description="KAP NTPase" evidence="1">
    <location>
        <begin position="29"/>
        <end position="355"/>
    </location>
</feature>
<keyword evidence="3" id="KW-1185">Reference proteome</keyword>
<gene>
    <name evidence="2" type="ORF">GCM10010910_20420</name>
</gene>
<name>A0ABQ2N313_9MICO</name>
<sequence length="634" mass="69470">MGTRKVDKAPVFAGVIDTPRGHDLLNAKPFVAGLARFITHCQTPMTIAVQGDWGTGKTNTMLLVESELAPHAHFRLSDPPEEKPDAVRGEPIYTIRFNTWQYSQFDMGEKLVGSMLENLGAHLLLANSASKSAKRAEFLKSVAPIASATGIGLLRAGLTAAGGSALGGVLDEVTRAFHSAHSADGADAAATLVNVREKFAAAVDELVSAAPGVDHTPKGRVVVFIDDLDRLEPRKAVELMEALKLFLDVPHCVFVLAIDFEVVKRGVMQKYDLTDKGDEAKARAFFDKIIQVPFQLPVSAYRVDEFIETLIAQIGIELRGAEEKRVFGQLVAASVGSNPRSIKRLINTFSLLRMIADISKSDTGDHSVGDLQLFAVLCLQTAYPDAYAAIVDTEAIEDHELVQSYIMPDEEGGGTGEISAEDAQRNEAEYAGLGIERGATRFAALGKVIGDQFLVGGAFDRATFTAAMTQAMTTSSGGSSSQPQTGTRGKKYGAAARRAHMEQRGWRALDAALHGPEEFVRVLETYSDDIRVGASSSSPQDWVIESNGRRIGMVVIRQRFFHVTFEPRWANEPHPGYWLDKLREKFQDLDHSRINSNDNKWFSVGQIRPEETDLRRRLAEFWLDIARSRLVMQA</sequence>
<dbReference type="InterPro" id="IPR011646">
    <property type="entry name" value="KAP_P-loop"/>
</dbReference>
<proteinExistence type="predicted"/>
<evidence type="ECO:0000259" key="1">
    <source>
        <dbReference type="Pfam" id="PF07693"/>
    </source>
</evidence>
<dbReference type="RefSeq" id="WP_188701560.1">
    <property type="nucleotide sequence ID" value="NZ_BMMQ01000006.1"/>
</dbReference>
<evidence type="ECO:0000313" key="3">
    <source>
        <dbReference type="Proteomes" id="UP000638043"/>
    </source>
</evidence>
<dbReference type="PANTHER" id="PTHR22674">
    <property type="entry name" value="NTPASE, KAP FAMILY P-LOOP DOMAIN-CONTAINING 1"/>
    <property type="match status" value="1"/>
</dbReference>
<accession>A0ABQ2N313</accession>
<protein>
    <recommendedName>
        <fullName evidence="1">KAP NTPase domain-containing protein</fullName>
    </recommendedName>
</protein>
<comment type="caution">
    <text evidence="2">The sequence shown here is derived from an EMBL/GenBank/DDBJ whole genome shotgun (WGS) entry which is preliminary data.</text>
</comment>
<dbReference type="Gene3D" id="3.40.50.300">
    <property type="entry name" value="P-loop containing nucleotide triphosphate hydrolases"/>
    <property type="match status" value="1"/>
</dbReference>
<reference evidence="3" key="1">
    <citation type="journal article" date="2019" name="Int. J. Syst. Evol. Microbiol.">
        <title>The Global Catalogue of Microorganisms (GCM) 10K type strain sequencing project: providing services to taxonomists for standard genome sequencing and annotation.</title>
        <authorList>
            <consortium name="The Broad Institute Genomics Platform"/>
            <consortium name="The Broad Institute Genome Sequencing Center for Infectious Disease"/>
            <person name="Wu L."/>
            <person name="Ma J."/>
        </authorList>
    </citation>
    <scope>NUCLEOTIDE SEQUENCE [LARGE SCALE GENOMIC DNA]</scope>
    <source>
        <strain evidence="3">CGMCC 4.7181</strain>
    </source>
</reference>